<keyword evidence="3" id="KW-1185">Reference proteome</keyword>
<protein>
    <submittedName>
        <fullName evidence="2">Uncharacterized protein</fullName>
    </submittedName>
</protein>
<proteinExistence type="predicted"/>
<dbReference type="RefSeq" id="WP_101754485.1">
    <property type="nucleotide sequence ID" value="NZ_CP025431.1"/>
</dbReference>
<dbReference type="AlphaFoldDB" id="A0A2H5F4P4"/>
<accession>A0A2H5F4P4</accession>
<evidence type="ECO:0000256" key="1">
    <source>
        <dbReference type="SAM" id="MobiDB-lite"/>
    </source>
</evidence>
<feature type="compositionally biased region" description="Low complexity" evidence="1">
    <location>
        <begin position="69"/>
        <end position="83"/>
    </location>
</feature>
<dbReference type="KEGG" id="pzh:CX676_19580"/>
<name>A0A2H5F4P4_9RHOB</name>
<feature type="region of interest" description="Disordered" evidence="1">
    <location>
        <begin position="69"/>
        <end position="90"/>
    </location>
</feature>
<dbReference type="EMBL" id="CP025431">
    <property type="protein sequence ID" value="AUH66514.1"/>
    <property type="molecule type" value="Genomic_DNA"/>
</dbReference>
<gene>
    <name evidence="2" type="ORF">CX676_19580</name>
</gene>
<evidence type="ECO:0000313" key="2">
    <source>
        <dbReference type="EMBL" id="AUH66514.1"/>
    </source>
</evidence>
<dbReference type="Proteomes" id="UP000234530">
    <property type="component" value="Plasmid pPZ01"/>
</dbReference>
<keyword evidence="2" id="KW-0614">Plasmid</keyword>
<sequence>MASSIALTAAGVTRVEAQSASANAYRQAKQAGSIAALEKFIEAYPLSPEANAAFRDIVLLTRRSTLVDGAPAGLAPSAPAASATRGIEAY</sequence>
<geneLocation type="plasmid" evidence="3">
    <name>ppz01</name>
</geneLocation>
<organism evidence="2 3">
    <name type="scientific">Paracoccus zhejiangensis</name>
    <dbReference type="NCBI Taxonomy" id="1077935"/>
    <lineage>
        <taxon>Bacteria</taxon>
        <taxon>Pseudomonadati</taxon>
        <taxon>Pseudomonadota</taxon>
        <taxon>Alphaproteobacteria</taxon>
        <taxon>Rhodobacterales</taxon>
        <taxon>Paracoccaceae</taxon>
        <taxon>Paracoccus</taxon>
    </lineage>
</organism>
<reference evidence="2 3" key="1">
    <citation type="journal article" date="2013" name="Antonie Van Leeuwenhoek">
        <title>Paracoccus zhejiangensis sp. nov., isolated from activated sludge in wastewater-treatment system.</title>
        <authorList>
            <person name="Wu Z.G."/>
            <person name="Zhang D.F."/>
            <person name="Liu Y.L."/>
            <person name="Wang F."/>
            <person name="Jiang X."/>
            <person name="Li C."/>
            <person name="Li S.P."/>
            <person name="Hong Q."/>
            <person name="Li W.J."/>
        </authorList>
    </citation>
    <scope>NUCLEOTIDE SEQUENCE [LARGE SCALE GENOMIC DNA]</scope>
    <source>
        <strain evidence="2 3">J6</strain>
        <plasmid evidence="3">Plasmid ppz01</plasmid>
    </source>
</reference>
<evidence type="ECO:0000313" key="3">
    <source>
        <dbReference type="Proteomes" id="UP000234530"/>
    </source>
</evidence>